<evidence type="ECO:0000313" key="2">
    <source>
        <dbReference type="EMBL" id="KAJ8892309.1"/>
    </source>
</evidence>
<comment type="caution">
    <text evidence="2">The sequence shown here is derived from an EMBL/GenBank/DDBJ whole genome shotgun (WGS) entry which is preliminary data.</text>
</comment>
<protein>
    <submittedName>
        <fullName evidence="2">Uncharacterized protein</fullName>
    </submittedName>
</protein>
<gene>
    <name evidence="2" type="ORF">PR048_004889</name>
</gene>
<dbReference type="Proteomes" id="UP001159363">
    <property type="component" value="Chromosome 2"/>
</dbReference>
<organism evidence="2 3">
    <name type="scientific">Dryococelus australis</name>
    <dbReference type="NCBI Taxonomy" id="614101"/>
    <lineage>
        <taxon>Eukaryota</taxon>
        <taxon>Metazoa</taxon>
        <taxon>Ecdysozoa</taxon>
        <taxon>Arthropoda</taxon>
        <taxon>Hexapoda</taxon>
        <taxon>Insecta</taxon>
        <taxon>Pterygota</taxon>
        <taxon>Neoptera</taxon>
        <taxon>Polyneoptera</taxon>
        <taxon>Phasmatodea</taxon>
        <taxon>Verophasmatodea</taxon>
        <taxon>Anareolatae</taxon>
        <taxon>Phasmatidae</taxon>
        <taxon>Eurycanthinae</taxon>
        <taxon>Dryococelus</taxon>
    </lineage>
</organism>
<evidence type="ECO:0000256" key="1">
    <source>
        <dbReference type="SAM" id="MobiDB-lite"/>
    </source>
</evidence>
<feature type="region of interest" description="Disordered" evidence="1">
    <location>
        <begin position="568"/>
        <end position="587"/>
    </location>
</feature>
<dbReference type="EMBL" id="JARBHB010000002">
    <property type="protein sequence ID" value="KAJ8892309.1"/>
    <property type="molecule type" value="Genomic_DNA"/>
</dbReference>
<reference evidence="2 3" key="1">
    <citation type="submission" date="2023-02" db="EMBL/GenBank/DDBJ databases">
        <title>LHISI_Scaffold_Assembly.</title>
        <authorList>
            <person name="Stuart O.P."/>
            <person name="Cleave R."/>
            <person name="Magrath M.J.L."/>
            <person name="Mikheyev A.S."/>
        </authorList>
    </citation>
    <scope>NUCLEOTIDE SEQUENCE [LARGE SCALE GENOMIC DNA]</scope>
    <source>
        <strain evidence="2">Daus_M_001</strain>
        <tissue evidence="2">Leg muscle</tissue>
    </source>
</reference>
<evidence type="ECO:0000313" key="3">
    <source>
        <dbReference type="Proteomes" id="UP001159363"/>
    </source>
</evidence>
<sequence length="681" mass="74852">MMVLQPTSALLRGGISTTSFLVYGADKVVPHLKCVVYAKTIQDVQTLEQHIHDACDAIRMQDCTFEQVQQLLLQRVHTFLEARGVTLNTSSNRGLVTSVVYCIVLPIGTLSETRTLHASAALHVEAMAHLMCVVVSSLIPPRFSASNVEKSPRAGRMGLSPREAQLKAILHGIIFRKSLCKVCHSCRYTGVYGTRHGIFHLALPDFITGLVVGLCLCRGDATVRSALGAYLRSDGSVEEVWLALSVAQVEEAISAYVPQRPSLESLLQIRHDGNTARLARRSDEALGVPVSVARIAPSLLGLGRPTGVECHVLRTPDLNPLHCYRWGHLKAIVYGTPVPHIAVVRQRVELGSQQMRAIPGVFERVRQPMPRLHCVVAQVWAAAAERRTAERTIWARGQEIGTPQSWPAFLKRVIIENRWTSGKPRWTWNTRKLYRTPQSIGDKARSLLIAYPTFTSVVLPSCKNILSINLPSDLTSDTISAYSQYDACGCSTDIDSLSKQSIDVFGTSMLLWRARRRDAASAPLEQRRARATSASGRTLVSASPLLLPCQSPREMSCSFARSFIDGEGRAGRQGSATPERGIDKGTSLRSGVDTLRLTGVPLQPSFQRGRRWLSLHDWDAHVANDSVSIAYIQNPIARLRSQRIKEYGMLSEDCEASRAEEGGGGGRGNFQFVSPRLITSA</sequence>
<keyword evidence="3" id="KW-1185">Reference proteome</keyword>
<accession>A0ABQ9I6N7</accession>
<proteinExistence type="predicted"/>
<name>A0ABQ9I6N7_9NEOP</name>